<dbReference type="Proteomes" id="UP001221150">
    <property type="component" value="Unassembled WGS sequence"/>
</dbReference>
<dbReference type="PANTHER" id="PTHR47396:SF1">
    <property type="entry name" value="ATP-DEPENDENT HELICASE IRC3-RELATED"/>
    <property type="match status" value="1"/>
</dbReference>
<protein>
    <submittedName>
        <fullName evidence="3">DEAD/DEAH box helicase</fullName>
    </submittedName>
</protein>
<dbReference type="GO" id="GO:0004386">
    <property type="term" value="F:helicase activity"/>
    <property type="evidence" value="ECO:0007669"/>
    <property type="project" value="UniProtKB-KW"/>
</dbReference>
<keyword evidence="3" id="KW-0378">Hydrolase</keyword>
<dbReference type="InterPro" id="IPR036890">
    <property type="entry name" value="HATPase_C_sf"/>
</dbReference>
<keyword evidence="3" id="KW-0067">ATP-binding</keyword>
<feature type="domain" description="Helicase C-terminal" evidence="2">
    <location>
        <begin position="1446"/>
        <end position="1590"/>
    </location>
</feature>
<dbReference type="InterPro" id="IPR014001">
    <property type="entry name" value="Helicase_ATP-bd"/>
</dbReference>
<dbReference type="PROSITE" id="PS51194">
    <property type="entry name" value="HELICASE_CTER"/>
    <property type="match status" value="1"/>
</dbReference>
<comment type="caution">
    <text evidence="3">The sequence shown here is derived from an EMBL/GenBank/DDBJ whole genome shotgun (WGS) entry which is preliminary data.</text>
</comment>
<sequence length="1590" mass="176463">MNSHADRAVLTKIAELTELALGTYAFNPDRVEEDANGERRIHQGGYGDRQLFELVQNAADELREQQGGKIHVMLTEDHLYCANEGTPITPDGADTILRMGVSRKRGGQIGRFGVGVKSVLSVTRTPQFFSTSGSFGFDADWSAAEILAAVNKGRADRGLAPVDTVGETPVLRVARPLDVEWECARDERLRALLSWATTVVRLRLLPGAAERLGLDIHQAGRGRNDGAREEFPRLFQLFSHHVGTVVLEDVRVMPKVRREITVEHDGALHTVREARGGSPAQVERFRVFMVPHQVTDESRNAAGELHARVTIDVSWAVPEYKVNDQGIRQVPNERGWFWSFFPTKYATTLSGALNAAWKTNEDRQNLLTGSALNEELLRVAANLVVGSLPELAEPEDPAAYLPLLPGRTKESPNWACARLTELVWRLTAQNPSLPDQDGTLRIPAELRIHPEGLPREALELWRAYPGRPRNWVHHSVEVGGRRGKLTHFLTAADRPVESVRDWLETLVEDGTVEASAAAIRLLSHLLDKLPSDQTQDARRARIVLTAGHGFVAPVAGSVFRNSGIDGLPDDLVYVDERIASDPSLLLHLDRVGIRDADSRGRFESVLDQGFAGYTADSWARFWELLRSAGGSAQVLTIRAKVPKHDEILHVKTVAGAFRPMRDCLLPGKVVPADGSRDAEIAVDLSVHDASTLRELGMKDRPARGHHPEQDPWFETYHRALHEAYLESLDSTAHRVQMSTVRLEGSPTAGPLHLFERLSSEGRAAFLDAVPTDGLVESWTRQIGRNVSTRTRVPSPILWLLRRSGTVHTSKGLVSVCDAVGPQLAAYAHVLPVATQLEQDKARRLGLPTSVEEVAPRRWSHLLELAKSSEDDALVGRTYATLIRVALELVVVEETVRCRVGEEWQMRPDNEIAVALTRAEYEELIREKHPALLVDAEGDREQAEFMITEWGMRRVSDVVEKRVRVVPVGLPVPLVDEYPPLRQRLGSRANGLMLQRCSELEEVVRTPNGSRTKPLDGTRQEHTVLVPDRLSVEEALVIADREFGWHMGVSGCRALIQKYEADQADRAYQARLAAIRRSDSVIDKIAMMIDEEDIKRELPTGLLASEISETGREPDARRLAEMAYNAHDESVLRVHAKDIAAQYANAPRYFDGSASALRFVTDLGFPDSFAGARVPSPPAREEAQGPTEFPALHAYQERLASKLTELLTLPTPQRAMLSLPTGAGKTRVTAEGVIRWIREAGTPAGPILWIAQTEELCEQAVQSWKFVWEKVGADQPLVIDRLWSSNSATPVTGRPHLVVATDAKLRVCLHTDEYAWLRGASLALVDEAHVATSPEYTKIFEQLGLTRWGTSRHLVGLTATPFRNDAERTRQLAQRFGNRRLDEGVFLGEPIPSLQQLGVLSQVEHRELDGARMQLSPDELRTVEQFNGFLPKGAEQRLAEDEARNQMLLDEIAAMPEDWPVLVFATSVSHAKFLAAKLGDRGIRAAAIDSATPTAERRKRVEAFRRGQIRVITNYGVLTQGFDAPATRAVVIARPVYSANSYQQMIGRGLRGPRNGGKGTCLILDVRDNIVNYDAGLAFTEFEYLWKKGQQ</sequence>
<dbReference type="EMBL" id="JARJBB010000007">
    <property type="protein sequence ID" value="MDF3300041.1"/>
    <property type="molecule type" value="Genomic_DNA"/>
</dbReference>
<dbReference type="PANTHER" id="PTHR47396">
    <property type="entry name" value="TYPE I RESTRICTION ENZYME ECOKI R PROTEIN"/>
    <property type="match status" value="1"/>
</dbReference>
<keyword evidence="4" id="KW-1185">Reference proteome</keyword>
<dbReference type="InterPro" id="IPR027417">
    <property type="entry name" value="P-loop_NTPase"/>
</dbReference>
<accession>A0ABT6A5X2</accession>
<dbReference type="NCBIfam" id="NF047352">
    <property type="entry name" value="P_loop_sacsin"/>
    <property type="match status" value="1"/>
</dbReference>
<dbReference type="PROSITE" id="PS51192">
    <property type="entry name" value="HELICASE_ATP_BIND_1"/>
    <property type="match status" value="1"/>
</dbReference>
<dbReference type="SUPFAM" id="SSF52540">
    <property type="entry name" value="P-loop containing nucleoside triphosphate hydrolases"/>
    <property type="match status" value="1"/>
</dbReference>
<dbReference type="RefSeq" id="WP_276109599.1">
    <property type="nucleotide sequence ID" value="NZ_JARJBB010000007.1"/>
</dbReference>
<dbReference type="Pfam" id="PF00271">
    <property type="entry name" value="Helicase_C"/>
    <property type="match status" value="1"/>
</dbReference>
<dbReference type="SMART" id="SM00487">
    <property type="entry name" value="DEXDc"/>
    <property type="match status" value="1"/>
</dbReference>
<dbReference type="InterPro" id="IPR001650">
    <property type="entry name" value="Helicase_C-like"/>
</dbReference>
<evidence type="ECO:0000259" key="1">
    <source>
        <dbReference type="PROSITE" id="PS51192"/>
    </source>
</evidence>
<evidence type="ECO:0000313" key="3">
    <source>
        <dbReference type="EMBL" id="MDF3300041.1"/>
    </source>
</evidence>
<dbReference type="SMART" id="SM00490">
    <property type="entry name" value="HELICc"/>
    <property type="match status" value="1"/>
</dbReference>
<reference evidence="3 4" key="1">
    <citation type="submission" date="2023-03" db="EMBL/GenBank/DDBJ databases">
        <title>Draft genome sequence of Streptomyces sp. K1PA1 isolated from peat swamp forest in Thailand.</title>
        <authorList>
            <person name="Klaysubun C."/>
            <person name="Duangmal K."/>
        </authorList>
    </citation>
    <scope>NUCLEOTIDE SEQUENCE [LARGE SCALE GENOMIC DNA]</scope>
    <source>
        <strain evidence="3 4">K1PA1</strain>
    </source>
</reference>
<gene>
    <name evidence="3" type="ORF">P3H78_15665</name>
</gene>
<keyword evidence="3" id="KW-0347">Helicase</keyword>
<dbReference type="Gene3D" id="3.40.50.300">
    <property type="entry name" value="P-loop containing nucleotide triphosphate hydrolases"/>
    <property type="match status" value="2"/>
</dbReference>
<dbReference type="Pfam" id="PF04851">
    <property type="entry name" value="ResIII"/>
    <property type="match status" value="1"/>
</dbReference>
<proteinExistence type="predicted"/>
<organism evidence="3 4">
    <name type="scientific">Streptomyces tropicalis</name>
    <dbReference type="NCBI Taxonomy" id="3034234"/>
    <lineage>
        <taxon>Bacteria</taxon>
        <taxon>Bacillati</taxon>
        <taxon>Actinomycetota</taxon>
        <taxon>Actinomycetes</taxon>
        <taxon>Kitasatosporales</taxon>
        <taxon>Streptomycetaceae</taxon>
        <taxon>Streptomyces</taxon>
    </lineage>
</organism>
<feature type="domain" description="Helicase ATP-binding" evidence="1">
    <location>
        <begin position="1205"/>
        <end position="1378"/>
    </location>
</feature>
<dbReference type="InterPro" id="IPR050742">
    <property type="entry name" value="Helicase_Restrict-Modif_Enz"/>
</dbReference>
<evidence type="ECO:0000313" key="4">
    <source>
        <dbReference type="Proteomes" id="UP001221150"/>
    </source>
</evidence>
<dbReference type="InterPro" id="IPR006935">
    <property type="entry name" value="Helicase/UvrB_N"/>
</dbReference>
<dbReference type="SUPFAM" id="SSF55874">
    <property type="entry name" value="ATPase domain of HSP90 chaperone/DNA topoisomerase II/histidine kinase"/>
    <property type="match status" value="1"/>
</dbReference>
<name>A0ABT6A5X2_9ACTN</name>
<evidence type="ECO:0000259" key="2">
    <source>
        <dbReference type="PROSITE" id="PS51194"/>
    </source>
</evidence>
<keyword evidence="3" id="KW-0547">Nucleotide-binding</keyword>